<protein>
    <submittedName>
        <fullName evidence="1">Uncharacterized protein</fullName>
    </submittedName>
</protein>
<organism evidence="1 2">
    <name type="scientific">Geomonas terrae</name>
    <dbReference type="NCBI Taxonomy" id="2562681"/>
    <lineage>
        <taxon>Bacteria</taxon>
        <taxon>Pseudomonadati</taxon>
        <taxon>Thermodesulfobacteriota</taxon>
        <taxon>Desulfuromonadia</taxon>
        <taxon>Geobacterales</taxon>
        <taxon>Geobacteraceae</taxon>
        <taxon>Geomonas</taxon>
    </lineage>
</organism>
<dbReference type="Proteomes" id="UP000306416">
    <property type="component" value="Unassembled WGS sequence"/>
</dbReference>
<comment type="caution">
    <text evidence="1">The sequence shown here is derived from an EMBL/GenBank/DDBJ whole genome shotgun (WGS) entry which is preliminary data.</text>
</comment>
<dbReference type="RefSeq" id="WP_135870839.1">
    <property type="nucleotide sequence ID" value="NZ_SRSC01000003.1"/>
</dbReference>
<dbReference type="EMBL" id="SRSC01000003">
    <property type="protein sequence ID" value="TGU71336.1"/>
    <property type="molecule type" value="Genomic_DNA"/>
</dbReference>
<dbReference type="AlphaFoldDB" id="A0A4S1CEB4"/>
<dbReference type="Gene3D" id="1.10.10.60">
    <property type="entry name" value="Homeodomain-like"/>
    <property type="match status" value="1"/>
</dbReference>
<keyword evidence="2" id="KW-1185">Reference proteome</keyword>
<gene>
    <name evidence="1" type="ORF">E4633_13415</name>
</gene>
<name>A0A4S1CEB4_9BACT</name>
<proteinExistence type="predicted"/>
<evidence type="ECO:0000313" key="1">
    <source>
        <dbReference type="EMBL" id="TGU71336.1"/>
    </source>
</evidence>
<sequence>MAYRDRSASERSGSYAYTIMEVRLRKKGAPEGTEDDIRLMTVDSHWDTLRFVQDNMDQCVGNVVRLKRTETKREQGMNESAALFQKNLEPLVSTLTANQGQGVMDKLSISLKKALLLMVMERYQSDRDKACRVLGISQEKLESELKLCGVPAR</sequence>
<accession>A0A4S1CEB4</accession>
<reference evidence="1 2" key="1">
    <citation type="submission" date="2019-04" db="EMBL/GenBank/DDBJ databases">
        <title>Geobacter oryzae sp. nov., ferric-reducing bacteria isolated from paddy soil.</title>
        <authorList>
            <person name="Xu Z."/>
            <person name="Masuda Y."/>
            <person name="Itoh H."/>
            <person name="Senoo K."/>
        </authorList>
    </citation>
    <scope>NUCLEOTIDE SEQUENCE [LARGE SCALE GENOMIC DNA]</scope>
    <source>
        <strain evidence="1 2">Red111</strain>
    </source>
</reference>
<evidence type="ECO:0000313" key="2">
    <source>
        <dbReference type="Proteomes" id="UP000306416"/>
    </source>
</evidence>